<keyword evidence="4" id="KW-1185">Reference proteome</keyword>
<keyword evidence="3" id="KW-0645">Protease</keyword>
<proteinExistence type="predicted"/>
<dbReference type="InterPro" id="IPR009045">
    <property type="entry name" value="Zn_M74/Hedgehog-like"/>
</dbReference>
<dbReference type="SUPFAM" id="SSF51110">
    <property type="entry name" value="alpha-D-mannose-specific plant lectins"/>
    <property type="match status" value="3"/>
</dbReference>
<keyword evidence="3" id="KW-0121">Carboxypeptidase</keyword>
<feature type="domain" description="Bulb-type lectin" evidence="2">
    <location>
        <begin position="30"/>
        <end position="137"/>
    </location>
</feature>
<dbReference type="Gene3D" id="2.90.10.30">
    <property type="match status" value="1"/>
</dbReference>
<feature type="chain" id="PRO_5047074186" evidence="1">
    <location>
        <begin position="27"/>
        <end position="533"/>
    </location>
</feature>
<evidence type="ECO:0000256" key="1">
    <source>
        <dbReference type="SAM" id="SignalP"/>
    </source>
</evidence>
<dbReference type="GO" id="GO:0004180">
    <property type="term" value="F:carboxypeptidase activity"/>
    <property type="evidence" value="ECO:0007669"/>
    <property type="project" value="UniProtKB-KW"/>
</dbReference>
<reference evidence="3 4" key="1">
    <citation type="submission" date="2021-05" db="EMBL/GenBank/DDBJ databases">
        <title>Novel species in genus Cellulomonas.</title>
        <authorList>
            <person name="Zhang G."/>
        </authorList>
    </citation>
    <scope>NUCLEOTIDE SEQUENCE [LARGE SCALE GENOMIC DNA]</scope>
    <source>
        <strain evidence="4">zg-ZUI157</strain>
    </source>
</reference>
<evidence type="ECO:0000313" key="3">
    <source>
        <dbReference type="EMBL" id="QWC14933.1"/>
    </source>
</evidence>
<dbReference type="SUPFAM" id="SSF55166">
    <property type="entry name" value="Hedgehog/DD-peptidase"/>
    <property type="match status" value="1"/>
</dbReference>
<protein>
    <submittedName>
        <fullName evidence="3">D-alanyl-D-alanine carboxypeptidase family protein</fullName>
    </submittedName>
</protein>
<dbReference type="InterPro" id="IPR001480">
    <property type="entry name" value="Bulb-type_lectin_dom"/>
</dbReference>
<evidence type="ECO:0000313" key="4">
    <source>
        <dbReference type="Proteomes" id="UP000679335"/>
    </source>
</evidence>
<dbReference type="EMBL" id="CP076023">
    <property type="protein sequence ID" value="QWC14933.1"/>
    <property type="molecule type" value="Genomic_DNA"/>
</dbReference>
<dbReference type="SMART" id="SM00108">
    <property type="entry name" value="B_lectin"/>
    <property type="match status" value="2"/>
</dbReference>
<feature type="domain" description="Bulb-type lectin" evidence="2">
    <location>
        <begin position="141"/>
        <end position="264"/>
    </location>
</feature>
<gene>
    <name evidence="3" type="ORF">KKR89_11310</name>
</gene>
<keyword evidence="3" id="KW-0378">Hydrolase</keyword>
<keyword evidence="1" id="KW-0732">Signal</keyword>
<dbReference type="CDD" id="cd14814">
    <property type="entry name" value="Peptidase_M15"/>
    <property type="match status" value="1"/>
</dbReference>
<evidence type="ECO:0000259" key="2">
    <source>
        <dbReference type="PROSITE" id="PS50927"/>
    </source>
</evidence>
<dbReference type="InterPro" id="IPR003709">
    <property type="entry name" value="VanY-like_core_dom"/>
</dbReference>
<name>A0ABX8GFM4_9CELL</name>
<dbReference type="Gene3D" id="3.30.1380.10">
    <property type="match status" value="1"/>
</dbReference>
<feature type="signal peptide" evidence="1">
    <location>
        <begin position="1"/>
        <end position="26"/>
    </location>
</feature>
<sequence>MRRMSVLSVVGVVAGVVLAGAAPASAGPGEDVLRPGEQLTSGQALLAPGGAHVLVLQPDGSLGMYALDDVVRWSSGRGVAGATLTTDAGGDVRLVAPDGSVLWTTATGGSGGTLRMRDDGDLVVELPDGTTVWSSGTTVVPSTLVGPGRLGPDDMLASPDGRHTLFVDPVAGLQLHGPDGTVRWTPPDAAAATAARPAAGSPAAHPATALELRADGNLVALDADGDVVWRSRTAGTALASLVLQDDGNLVLLGPTGEPVWTSGTAIGPPVLEPGAELAAGATLGSPSGHLGLRVVDGALVASWDGEPFWSSPTDTAVGVRLQEDGDLVLLDAAGTPFWRTGTGGHPGARLTVEEAAVLLMTPEGEVLWKAEVPASLVPREVPASPVPTGAQPTDCALVDGPVVAGDVVRTASGISVHPCLADALDALVVAAAADGVELGGGGWRSPEQQIALRRAHCGPSDADVYDKPASACSPSTARPGSSRHERGLAVDFTTAGRSLTRGSAAYAWLVEHADAYGLENLPGEPWHWSVDGS</sequence>
<organism evidence="3 4">
    <name type="scientific">Cellulomonas dongxiuzhuiae</name>
    <dbReference type="NCBI Taxonomy" id="2819979"/>
    <lineage>
        <taxon>Bacteria</taxon>
        <taxon>Bacillati</taxon>
        <taxon>Actinomycetota</taxon>
        <taxon>Actinomycetes</taxon>
        <taxon>Micrococcales</taxon>
        <taxon>Cellulomonadaceae</taxon>
        <taxon>Cellulomonas</taxon>
    </lineage>
</organism>
<dbReference type="InterPro" id="IPR036426">
    <property type="entry name" value="Bulb-type_lectin_dom_sf"/>
</dbReference>
<dbReference type="Gene3D" id="2.90.10.10">
    <property type="entry name" value="Bulb-type lectin domain"/>
    <property type="match status" value="2"/>
</dbReference>
<accession>A0ABX8GFM4</accession>
<dbReference type="PROSITE" id="PS50927">
    <property type="entry name" value="BULB_LECTIN"/>
    <property type="match status" value="2"/>
</dbReference>
<dbReference type="Proteomes" id="UP000679335">
    <property type="component" value="Chromosome"/>
</dbReference>
<dbReference type="Pfam" id="PF02557">
    <property type="entry name" value="VanY"/>
    <property type="match status" value="1"/>
</dbReference>